<dbReference type="InterPro" id="IPR036890">
    <property type="entry name" value="HATPase_C_sf"/>
</dbReference>
<keyword evidence="11 12" id="KW-0472">Membrane</keyword>
<evidence type="ECO:0000313" key="16">
    <source>
        <dbReference type="Proteomes" id="UP000484015"/>
    </source>
</evidence>
<dbReference type="InterPro" id="IPR004358">
    <property type="entry name" value="Sig_transdc_His_kin-like_C"/>
</dbReference>
<dbReference type="NCBIfam" id="NF008312">
    <property type="entry name" value="PRK11100.1"/>
    <property type="match status" value="1"/>
</dbReference>
<dbReference type="Gene3D" id="6.10.340.10">
    <property type="match status" value="1"/>
</dbReference>
<evidence type="ECO:0000256" key="9">
    <source>
        <dbReference type="ARBA" id="ARBA00022989"/>
    </source>
</evidence>
<keyword evidence="7 12" id="KW-0812">Transmembrane</keyword>
<evidence type="ECO:0000256" key="8">
    <source>
        <dbReference type="ARBA" id="ARBA00022777"/>
    </source>
</evidence>
<accession>A0A6L6Q2V9</accession>
<dbReference type="Gene3D" id="3.30.565.10">
    <property type="entry name" value="Histidine kinase-like ATPase, C-terminal domain"/>
    <property type="match status" value="1"/>
</dbReference>
<comment type="subcellular location">
    <subcellularLocation>
        <location evidence="2">Cell membrane</location>
        <topology evidence="2">Multi-pass membrane protein</topology>
    </subcellularLocation>
</comment>
<dbReference type="Pfam" id="PF02518">
    <property type="entry name" value="HATPase_c"/>
    <property type="match status" value="1"/>
</dbReference>
<dbReference type="InterPro" id="IPR005467">
    <property type="entry name" value="His_kinase_dom"/>
</dbReference>
<evidence type="ECO:0000259" key="13">
    <source>
        <dbReference type="PROSITE" id="PS50109"/>
    </source>
</evidence>
<comment type="caution">
    <text evidence="15">The sequence shown here is derived from an EMBL/GenBank/DDBJ whole genome shotgun (WGS) entry which is preliminary data.</text>
</comment>
<keyword evidence="8 15" id="KW-0418">Kinase</keyword>
<keyword evidence="10" id="KW-0902">Two-component regulatory system</keyword>
<evidence type="ECO:0000256" key="4">
    <source>
        <dbReference type="ARBA" id="ARBA00022475"/>
    </source>
</evidence>
<dbReference type="Proteomes" id="UP000484015">
    <property type="component" value="Unassembled WGS sequence"/>
</dbReference>
<dbReference type="SMART" id="SM00388">
    <property type="entry name" value="HisKA"/>
    <property type="match status" value="1"/>
</dbReference>
<organism evidence="15 16">
    <name type="scientific">Pseudoduganella ginsengisoli</name>
    <dbReference type="NCBI Taxonomy" id="1462440"/>
    <lineage>
        <taxon>Bacteria</taxon>
        <taxon>Pseudomonadati</taxon>
        <taxon>Pseudomonadota</taxon>
        <taxon>Betaproteobacteria</taxon>
        <taxon>Burkholderiales</taxon>
        <taxon>Oxalobacteraceae</taxon>
        <taxon>Telluria group</taxon>
        <taxon>Pseudoduganella</taxon>
    </lineage>
</organism>
<evidence type="ECO:0000259" key="14">
    <source>
        <dbReference type="PROSITE" id="PS50885"/>
    </source>
</evidence>
<dbReference type="SMART" id="SM00304">
    <property type="entry name" value="HAMP"/>
    <property type="match status" value="1"/>
</dbReference>
<dbReference type="OrthoDB" id="9806130at2"/>
<keyword evidence="6 15" id="KW-0808">Transferase</keyword>
<dbReference type="PROSITE" id="PS50885">
    <property type="entry name" value="HAMP"/>
    <property type="match status" value="1"/>
</dbReference>
<dbReference type="PANTHER" id="PTHR45436">
    <property type="entry name" value="SENSOR HISTIDINE KINASE YKOH"/>
    <property type="match status" value="1"/>
</dbReference>
<evidence type="ECO:0000256" key="12">
    <source>
        <dbReference type="SAM" id="Phobius"/>
    </source>
</evidence>
<dbReference type="InterPro" id="IPR029151">
    <property type="entry name" value="Sensor-like_sf"/>
</dbReference>
<dbReference type="EC" id="2.7.13.3" evidence="3"/>
<evidence type="ECO:0000256" key="2">
    <source>
        <dbReference type="ARBA" id="ARBA00004651"/>
    </source>
</evidence>
<keyword evidence="9 12" id="KW-1133">Transmembrane helix</keyword>
<protein>
    <recommendedName>
        <fullName evidence="3">histidine kinase</fullName>
        <ecNumber evidence="3">2.7.13.3</ecNumber>
    </recommendedName>
</protein>
<dbReference type="InterPro" id="IPR036097">
    <property type="entry name" value="HisK_dim/P_sf"/>
</dbReference>
<feature type="transmembrane region" description="Helical" evidence="12">
    <location>
        <begin position="6"/>
        <end position="27"/>
    </location>
</feature>
<name>A0A6L6Q2V9_9BURK</name>
<sequence length="498" mass="53684">MKIGLRILLGYFLIVGLSAWFLLNVAVDEVKPGVRASQEDTLVDTAHLLAEMAAPDVKGGALTEIAPRMREYARRSVTARINGIAKQHLDYRVYITDARGIVLFDTTGADVGKDYSRWNDVYLTLRGKYGVRSTRSDPNNENSTVMHVAAPILDPADRSRIIGVLTVAKPNASVQAFIERGQRIIMRWGIALLVLSLLVGIAFAWWLARALRRLMDYVADVEAGRKAALPRLGNNEIATLGQALEAMRSRLEGKEYAERLMHTLAHELKSPIAAIQVSAELLQEPMPDGERQRFLANILEQNTRQKQLIDKLLALVRVEQQQRLEQAAPVELRALCAAVAGDFAGALAARGVRLAMGDAGGDGDGKAGSGPGLDAGADAVPLVVEGDALLLRQALGNLLDNAIGFAPVGSVIRILPERRDGQAVIAVCDSGPGIPAYAQERLFERFYSLPRPDGAKSTGLGLPFVREVAALHGGEVKVANARRGGCCAELVLPLPLAL</sequence>
<dbReference type="PRINTS" id="PR00344">
    <property type="entry name" value="BCTRLSENSOR"/>
</dbReference>
<evidence type="ECO:0000256" key="10">
    <source>
        <dbReference type="ARBA" id="ARBA00023012"/>
    </source>
</evidence>
<dbReference type="InterPro" id="IPR003594">
    <property type="entry name" value="HATPase_dom"/>
</dbReference>
<dbReference type="InterPro" id="IPR050428">
    <property type="entry name" value="TCS_sensor_his_kinase"/>
</dbReference>
<dbReference type="CDD" id="cd00082">
    <property type="entry name" value="HisKA"/>
    <property type="match status" value="1"/>
</dbReference>
<dbReference type="EMBL" id="WNLA01000011">
    <property type="protein sequence ID" value="MTW03651.1"/>
    <property type="molecule type" value="Genomic_DNA"/>
</dbReference>
<dbReference type="SMART" id="SM00387">
    <property type="entry name" value="HATPase_c"/>
    <property type="match status" value="1"/>
</dbReference>
<evidence type="ECO:0000256" key="5">
    <source>
        <dbReference type="ARBA" id="ARBA00022553"/>
    </source>
</evidence>
<dbReference type="Pfam" id="PF00512">
    <property type="entry name" value="HisKA"/>
    <property type="match status" value="1"/>
</dbReference>
<dbReference type="PANTHER" id="PTHR45436:SF10">
    <property type="entry name" value="HISTIDINE KINASE"/>
    <property type="match status" value="1"/>
</dbReference>
<dbReference type="InterPro" id="IPR003660">
    <property type="entry name" value="HAMP_dom"/>
</dbReference>
<dbReference type="SUPFAM" id="SSF103190">
    <property type="entry name" value="Sensory domain-like"/>
    <property type="match status" value="1"/>
</dbReference>
<gene>
    <name evidence="15" type="primary">creC</name>
    <name evidence="15" type="ORF">GM668_16335</name>
</gene>
<dbReference type="GO" id="GO:0000155">
    <property type="term" value="F:phosphorelay sensor kinase activity"/>
    <property type="evidence" value="ECO:0007669"/>
    <property type="project" value="InterPro"/>
</dbReference>
<comment type="catalytic activity">
    <reaction evidence="1">
        <text>ATP + protein L-histidine = ADP + protein N-phospho-L-histidine.</text>
        <dbReference type="EC" id="2.7.13.3"/>
    </reaction>
</comment>
<keyword evidence="5" id="KW-0597">Phosphoprotein</keyword>
<evidence type="ECO:0000313" key="15">
    <source>
        <dbReference type="EMBL" id="MTW03651.1"/>
    </source>
</evidence>
<proteinExistence type="predicted"/>
<keyword evidence="4" id="KW-1003">Cell membrane</keyword>
<evidence type="ECO:0000256" key="7">
    <source>
        <dbReference type="ARBA" id="ARBA00022692"/>
    </source>
</evidence>
<evidence type="ECO:0000256" key="11">
    <source>
        <dbReference type="ARBA" id="ARBA00023136"/>
    </source>
</evidence>
<reference evidence="15 16" key="1">
    <citation type="submission" date="2019-11" db="EMBL/GenBank/DDBJ databases">
        <title>Type strains purchased from KCTC, JCM and DSMZ.</title>
        <authorList>
            <person name="Lu H."/>
        </authorList>
    </citation>
    <scope>NUCLEOTIDE SEQUENCE [LARGE SCALE GENOMIC DNA]</scope>
    <source>
        <strain evidence="15 16">KCTC 42409</strain>
    </source>
</reference>
<dbReference type="InterPro" id="IPR003661">
    <property type="entry name" value="HisK_dim/P_dom"/>
</dbReference>
<feature type="transmembrane region" description="Helical" evidence="12">
    <location>
        <begin position="188"/>
        <end position="208"/>
    </location>
</feature>
<dbReference type="SUPFAM" id="SSF47384">
    <property type="entry name" value="Homodimeric domain of signal transducing histidine kinase"/>
    <property type="match status" value="1"/>
</dbReference>
<evidence type="ECO:0000256" key="1">
    <source>
        <dbReference type="ARBA" id="ARBA00000085"/>
    </source>
</evidence>
<dbReference type="Gene3D" id="1.10.287.130">
    <property type="match status" value="1"/>
</dbReference>
<evidence type="ECO:0000256" key="6">
    <source>
        <dbReference type="ARBA" id="ARBA00022679"/>
    </source>
</evidence>
<feature type="domain" description="HAMP" evidence="14">
    <location>
        <begin position="205"/>
        <end position="256"/>
    </location>
</feature>
<keyword evidence="16" id="KW-1185">Reference proteome</keyword>
<dbReference type="GO" id="GO:0005886">
    <property type="term" value="C:plasma membrane"/>
    <property type="evidence" value="ECO:0007669"/>
    <property type="project" value="UniProtKB-SubCell"/>
</dbReference>
<dbReference type="CDD" id="cd18773">
    <property type="entry name" value="PDC1_HK_sensor"/>
    <property type="match status" value="1"/>
</dbReference>
<dbReference type="RefSeq" id="WP_155440031.1">
    <property type="nucleotide sequence ID" value="NZ_WNLA01000011.1"/>
</dbReference>
<dbReference type="Pfam" id="PF00672">
    <property type="entry name" value="HAMP"/>
    <property type="match status" value="1"/>
</dbReference>
<feature type="domain" description="Histidine kinase" evidence="13">
    <location>
        <begin position="263"/>
        <end position="496"/>
    </location>
</feature>
<dbReference type="AlphaFoldDB" id="A0A6L6Q2V9"/>
<dbReference type="PROSITE" id="PS50109">
    <property type="entry name" value="HIS_KIN"/>
    <property type="match status" value="1"/>
</dbReference>
<evidence type="ECO:0000256" key="3">
    <source>
        <dbReference type="ARBA" id="ARBA00012438"/>
    </source>
</evidence>
<dbReference type="SUPFAM" id="SSF55874">
    <property type="entry name" value="ATPase domain of HSP90 chaperone/DNA topoisomerase II/histidine kinase"/>
    <property type="match status" value="1"/>
</dbReference>